<dbReference type="GO" id="GO:0019005">
    <property type="term" value="C:SCF ubiquitin ligase complex"/>
    <property type="evidence" value="ECO:0007669"/>
    <property type="project" value="TreeGrafter"/>
</dbReference>
<dbReference type="PANTHER" id="PTHR13318:SF95">
    <property type="entry name" value="F-BOX PROTEIN YLR352W"/>
    <property type="match status" value="1"/>
</dbReference>
<dbReference type="AlphaFoldDB" id="A0A9X6RMD8"/>
<proteinExistence type="predicted"/>
<dbReference type="SUPFAM" id="SSF52047">
    <property type="entry name" value="RNI-like"/>
    <property type="match status" value="1"/>
</dbReference>
<dbReference type="GO" id="GO:0031146">
    <property type="term" value="P:SCF-dependent proteasomal ubiquitin-dependent protein catabolic process"/>
    <property type="evidence" value="ECO:0007669"/>
    <property type="project" value="TreeGrafter"/>
</dbReference>
<evidence type="ECO:0008006" key="3">
    <source>
        <dbReference type="Google" id="ProtNLM"/>
    </source>
</evidence>
<sequence length="386" mass="42903">MDTPTLPPLILRTNRGRAASLRGMRRATGSSQLPTMDLARGLSELSTEARTAIAHCLNSADERLHLAQAIPALRNVFPKRLWKVDFSRRNIDACLLREMVGASACRAVHARFPDRLDRWGDLRVLQMTTSRLTALDLTGASIGGTCLNQLLTLCPQLEYLSLSGVVLTEEAFQLKEKLLDLRVLDLTGCGGLAKEPCWRALIAAVPNVVNLTLSTCDITEVGMLQLLLVVNDKIEILSVNELGQRFGTAHLEVLASRCRALTHLDISTTRAADDLQFGDFVAFAKLKFIMANMKLGIYSLITSETLLAFQTLPALETLYIHRRITNEELARYAPWNLRFQFIRYKCPVLPEHAGAVCRSATSENAPDHYPKVQLSNRFFYGGNDPL</sequence>
<reference evidence="2" key="1">
    <citation type="submission" date="2017-01" db="EMBL/GenBank/DDBJ databases">
        <title>Comparative genomics of anhydrobiosis in the tardigrade Hypsibius dujardini.</title>
        <authorList>
            <person name="Yoshida Y."/>
            <person name="Koutsovoulos G."/>
            <person name="Laetsch D."/>
            <person name="Stevens L."/>
            <person name="Kumar S."/>
            <person name="Horikawa D."/>
            <person name="Ishino K."/>
            <person name="Komine S."/>
            <person name="Tomita M."/>
            <person name="Blaxter M."/>
            <person name="Arakawa K."/>
        </authorList>
    </citation>
    <scope>NUCLEOTIDE SEQUENCE [LARGE SCALE GENOMIC DNA]</scope>
    <source>
        <strain evidence="2">Z151</strain>
    </source>
</reference>
<evidence type="ECO:0000313" key="2">
    <source>
        <dbReference type="Proteomes" id="UP000192578"/>
    </source>
</evidence>
<dbReference type="InterPro" id="IPR032675">
    <property type="entry name" value="LRR_dom_sf"/>
</dbReference>
<keyword evidence="2" id="KW-1185">Reference proteome</keyword>
<dbReference type="OrthoDB" id="2095648at2759"/>
<evidence type="ECO:0000313" key="1">
    <source>
        <dbReference type="EMBL" id="OWA53358.1"/>
    </source>
</evidence>
<dbReference type="Proteomes" id="UP000192578">
    <property type="component" value="Unassembled WGS sequence"/>
</dbReference>
<dbReference type="Gene3D" id="3.80.10.10">
    <property type="entry name" value="Ribonuclease Inhibitor"/>
    <property type="match status" value="1"/>
</dbReference>
<organism evidence="1 2">
    <name type="scientific">Hypsibius exemplaris</name>
    <name type="common">Freshwater tardigrade</name>
    <dbReference type="NCBI Taxonomy" id="2072580"/>
    <lineage>
        <taxon>Eukaryota</taxon>
        <taxon>Metazoa</taxon>
        <taxon>Ecdysozoa</taxon>
        <taxon>Tardigrada</taxon>
        <taxon>Eutardigrada</taxon>
        <taxon>Parachela</taxon>
        <taxon>Hypsibioidea</taxon>
        <taxon>Hypsibiidae</taxon>
        <taxon>Hypsibius</taxon>
    </lineage>
</organism>
<comment type="caution">
    <text evidence="1">The sequence shown here is derived from an EMBL/GenBank/DDBJ whole genome shotgun (WGS) entry which is preliminary data.</text>
</comment>
<accession>A0A9X6RMD8</accession>
<protein>
    <recommendedName>
        <fullName evidence="3">RNI-like protein</fullName>
    </recommendedName>
</protein>
<dbReference type="EMBL" id="MTYJ01000316">
    <property type="protein sequence ID" value="OWA53358.1"/>
    <property type="molecule type" value="Genomic_DNA"/>
</dbReference>
<dbReference type="PANTHER" id="PTHR13318">
    <property type="entry name" value="PARTNER OF PAIRED, ISOFORM B-RELATED"/>
    <property type="match status" value="1"/>
</dbReference>
<name>A0A9X6RMD8_HYPEX</name>
<gene>
    <name evidence="1" type="ORF">BV898_17791</name>
</gene>